<dbReference type="Pfam" id="PF00873">
    <property type="entry name" value="ACR_tran"/>
    <property type="match status" value="1"/>
</dbReference>
<name>A0A9X1U5M4_9SPHN</name>
<dbReference type="AlphaFoldDB" id="A0A9X1U5M4"/>
<dbReference type="GO" id="GO:0005886">
    <property type="term" value="C:plasma membrane"/>
    <property type="evidence" value="ECO:0007669"/>
    <property type="project" value="TreeGrafter"/>
</dbReference>
<dbReference type="InterPro" id="IPR001036">
    <property type="entry name" value="Acrflvin-R"/>
</dbReference>
<feature type="transmembrane region" description="Helical" evidence="1">
    <location>
        <begin position="917"/>
        <end position="942"/>
    </location>
</feature>
<proteinExistence type="predicted"/>
<protein>
    <submittedName>
        <fullName evidence="2">Efflux RND transporter permease subunit</fullName>
    </submittedName>
</protein>
<keyword evidence="1" id="KW-0812">Transmembrane</keyword>
<evidence type="ECO:0000313" key="3">
    <source>
        <dbReference type="Proteomes" id="UP001139410"/>
    </source>
</evidence>
<dbReference type="Gene3D" id="3.30.70.1320">
    <property type="entry name" value="Multidrug efflux transporter AcrB pore domain like"/>
    <property type="match status" value="1"/>
</dbReference>
<accession>A0A9X1U5M4</accession>
<feature type="transmembrane region" description="Helical" evidence="1">
    <location>
        <begin position="544"/>
        <end position="568"/>
    </location>
</feature>
<dbReference type="RefSeq" id="WP_235067871.1">
    <property type="nucleotide sequence ID" value="NZ_JAKFGM010000002.1"/>
</dbReference>
<feature type="transmembrane region" description="Helical" evidence="1">
    <location>
        <begin position="390"/>
        <end position="412"/>
    </location>
</feature>
<organism evidence="2 3">
    <name type="scientific">Sphingomonas cremea</name>
    <dbReference type="NCBI Taxonomy" id="2904799"/>
    <lineage>
        <taxon>Bacteria</taxon>
        <taxon>Pseudomonadati</taxon>
        <taxon>Pseudomonadota</taxon>
        <taxon>Alphaproteobacteria</taxon>
        <taxon>Sphingomonadales</taxon>
        <taxon>Sphingomonadaceae</taxon>
        <taxon>Sphingomonas</taxon>
    </lineage>
</organism>
<dbReference type="SUPFAM" id="SSF82714">
    <property type="entry name" value="Multidrug efflux transporter AcrB TolC docking domain, DN and DC subdomains"/>
    <property type="match status" value="2"/>
</dbReference>
<dbReference type="SUPFAM" id="SSF82866">
    <property type="entry name" value="Multidrug efflux transporter AcrB transmembrane domain"/>
    <property type="match status" value="2"/>
</dbReference>
<dbReference type="Proteomes" id="UP001139410">
    <property type="component" value="Unassembled WGS sequence"/>
</dbReference>
<dbReference type="SUPFAM" id="SSF82693">
    <property type="entry name" value="Multidrug efflux transporter AcrB pore domain, PN1, PN2, PC1 and PC2 subdomains"/>
    <property type="match status" value="3"/>
</dbReference>
<dbReference type="Gene3D" id="3.30.2090.10">
    <property type="entry name" value="Multidrug efflux transporter AcrB TolC docking domain, DN and DC subdomains"/>
    <property type="match status" value="2"/>
</dbReference>
<sequence>MNFRNISSWCIRNPVPPIVLFIGLMLAGLVAFMGMDVNNNPDIDFPAAEVNISQPGAAPTEMENQITQKVEAAIRSVNGVDEINSSVREGSSSTFVQFEIGTPTDRAVNDVREAVAQIRSDLPEGILEPQINRVDIAGDPILFVAAETTDMTLEQLSWYVDNTVSRRLLGVEGIAAVSREGGVDRQIRVILDPAALQAQGITAAQVNQQLRQTNLNATGGRAEIAGSEQAVRVLGNARSAYELSQTQIVAGNGRVVRLADLGEVKDAYSEQRTIAKMNGRQVISFNVQRSKGASEVTAYDDAWKELRKIEKEDPRIRFIEIINQVDYTKEQYLSAMEGLILGAILAVLVVFLFLRDFRATIISALAIPLSAIPAFWFMDLMGITLNGLSLLAMSLVAGVLVDDAIVEIENIVRHMRMGKSAYQAAMDAADEIGLAVVATTMSIVAVFLPVALMPGISGQFFKSFGYTVVISVLMSLFVARMITPLIAAYFLKAHGVQPHASGKMMERYLGILNWSLNTDKAEAYRAQHPGFFGGVMSLFRDHRFAMVGAGLAAFIVQIGLFMSIPMSFQPPLNLDFSRVRIGLPPGSTLEQTAEVADRTAAIIEKDPAVDRVFQRIFVGSGFINIVLKKDREVTSTEFERGLTPLISAIPDAQVNFMSQNGGGPGSGGRDITLYLGGDNPELLLATANKVVEEMTGLKELRAPRVQGDLVRPEIMIKPRFDLAADLGVTTTALSQTIRIATLGDIAQNSAKFSLADRQVPITVSLAESSRRDLSVLENLPVPTSSGGSVPLKSVAEIGFGSGPTTVQRTNQIRRIAIGADLAPGLVTGDAWTKINELPTVKHLPEGVQKLELGDSKWQAELIYYFMIALMSGVLLVFAVLVLLYRRFLSPFVNMGSLLLAPLGAAIGLLLTNNPISLPVLIGILMLFGIVAKNSILLVDFAVEMMNHGMPKNQAIYEAGHKRAQPIVMTTVAMVAGMVPIAISLTGDGSWRAPMGVTVIGGLIFSTLLTLLLVPAYFSIAVDIEHWIAAKFNRLIDNGEAHKPMDGPIPAPAE</sequence>
<gene>
    <name evidence="2" type="ORF">LVY65_09705</name>
</gene>
<comment type="caution">
    <text evidence="2">The sequence shown here is derived from an EMBL/GenBank/DDBJ whole genome shotgun (WGS) entry which is preliminary data.</text>
</comment>
<dbReference type="GO" id="GO:0042910">
    <property type="term" value="F:xenobiotic transmembrane transporter activity"/>
    <property type="evidence" value="ECO:0007669"/>
    <property type="project" value="TreeGrafter"/>
</dbReference>
<dbReference type="Gene3D" id="3.30.70.1430">
    <property type="entry name" value="Multidrug efflux transporter AcrB pore domain"/>
    <property type="match status" value="2"/>
</dbReference>
<dbReference type="Gene3D" id="3.30.70.1440">
    <property type="entry name" value="Multidrug efflux transporter AcrB pore domain"/>
    <property type="match status" value="1"/>
</dbReference>
<feature type="transmembrane region" description="Helical" evidence="1">
    <location>
        <begin position="994"/>
        <end position="1017"/>
    </location>
</feature>
<feature type="transmembrane region" description="Helical" evidence="1">
    <location>
        <begin position="361"/>
        <end position="378"/>
    </location>
</feature>
<feature type="transmembrane region" description="Helical" evidence="1">
    <location>
        <begin position="15"/>
        <end position="35"/>
    </location>
</feature>
<feature type="transmembrane region" description="Helical" evidence="1">
    <location>
        <begin position="861"/>
        <end position="884"/>
    </location>
</feature>
<keyword evidence="1" id="KW-0472">Membrane</keyword>
<feature type="transmembrane region" description="Helical" evidence="1">
    <location>
        <begin position="432"/>
        <end position="452"/>
    </location>
</feature>
<feature type="transmembrane region" description="Helical" evidence="1">
    <location>
        <begin position="963"/>
        <end position="982"/>
    </location>
</feature>
<dbReference type="PANTHER" id="PTHR32063:SF77">
    <property type="entry name" value="ACR FAMILY TRANSPORT PROTEIN"/>
    <property type="match status" value="1"/>
</dbReference>
<keyword evidence="1" id="KW-1133">Transmembrane helix</keyword>
<feature type="transmembrane region" description="Helical" evidence="1">
    <location>
        <begin position="891"/>
        <end position="911"/>
    </location>
</feature>
<feature type="transmembrane region" description="Helical" evidence="1">
    <location>
        <begin position="464"/>
        <end position="491"/>
    </location>
</feature>
<keyword evidence="3" id="KW-1185">Reference proteome</keyword>
<feature type="transmembrane region" description="Helical" evidence="1">
    <location>
        <begin position="332"/>
        <end position="354"/>
    </location>
</feature>
<dbReference type="PRINTS" id="PR00702">
    <property type="entry name" value="ACRIFLAVINRP"/>
</dbReference>
<dbReference type="EMBL" id="JAKFGM010000002">
    <property type="protein sequence ID" value="MCF2515336.1"/>
    <property type="molecule type" value="Genomic_DNA"/>
</dbReference>
<dbReference type="InterPro" id="IPR027463">
    <property type="entry name" value="AcrB_DN_DC_subdom"/>
</dbReference>
<dbReference type="PANTHER" id="PTHR32063">
    <property type="match status" value="1"/>
</dbReference>
<reference evidence="2" key="1">
    <citation type="submission" date="2022-01" db="EMBL/GenBank/DDBJ databases">
        <authorList>
            <person name="Jo J.-H."/>
            <person name="Im W.-T."/>
        </authorList>
    </citation>
    <scope>NUCLEOTIDE SEQUENCE</scope>
    <source>
        <strain evidence="2">G124</strain>
    </source>
</reference>
<dbReference type="Gene3D" id="1.20.1640.10">
    <property type="entry name" value="Multidrug efflux transporter AcrB transmembrane domain"/>
    <property type="match status" value="2"/>
</dbReference>
<evidence type="ECO:0000313" key="2">
    <source>
        <dbReference type="EMBL" id="MCF2515336.1"/>
    </source>
</evidence>
<evidence type="ECO:0000256" key="1">
    <source>
        <dbReference type="SAM" id="Phobius"/>
    </source>
</evidence>